<proteinExistence type="inferred from homology"/>
<dbReference type="PROSITE" id="PS50111">
    <property type="entry name" value="CHEMOTAXIS_TRANSDUC_2"/>
    <property type="match status" value="1"/>
</dbReference>
<gene>
    <name evidence="8" type="ORF">EOD73_05500</name>
</gene>
<feature type="transmembrane region" description="Helical" evidence="5">
    <location>
        <begin position="20"/>
        <end position="43"/>
    </location>
</feature>
<evidence type="ECO:0000256" key="5">
    <source>
        <dbReference type="SAM" id="Phobius"/>
    </source>
</evidence>
<dbReference type="AlphaFoldDB" id="A0A437LSP5"/>
<keyword evidence="2" id="KW-0488">Methylation</keyword>
<dbReference type="EMBL" id="SACM01000001">
    <property type="protein sequence ID" value="RVT88435.1"/>
    <property type="molecule type" value="Genomic_DNA"/>
</dbReference>
<evidence type="ECO:0000313" key="9">
    <source>
        <dbReference type="Proteomes" id="UP000288587"/>
    </source>
</evidence>
<dbReference type="SMART" id="SM00283">
    <property type="entry name" value="MA"/>
    <property type="match status" value="1"/>
</dbReference>
<evidence type="ECO:0000256" key="4">
    <source>
        <dbReference type="PROSITE-ProRule" id="PRU00284"/>
    </source>
</evidence>
<comment type="subcellular location">
    <subcellularLocation>
        <location evidence="1">Membrane</location>
    </subcellularLocation>
</comment>
<evidence type="ECO:0000256" key="1">
    <source>
        <dbReference type="ARBA" id="ARBA00004370"/>
    </source>
</evidence>
<dbReference type="GO" id="GO:0006935">
    <property type="term" value="P:chemotaxis"/>
    <property type="evidence" value="ECO:0007669"/>
    <property type="project" value="TreeGrafter"/>
</dbReference>
<comment type="caution">
    <text evidence="8">The sequence shown here is derived from an EMBL/GenBank/DDBJ whole genome shotgun (WGS) entry which is preliminary data.</text>
</comment>
<dbReference type="OrthoDB" id="9763018at2"/>
<keyword evidence="5" id="KW-1133">Transmembrane helix</keyword>
<name>A0A437LSP5_9BURK</name>
<dbReference type="InterPro" id="IPR003660">
    <property type="entry name" value="HAMP_dom"/>
</dbReference>
<dbReference type="Proteomes" id="UP000288587">
    <property type="component" value="Unassembled WGS sequence"/>
</dbReference>
<dbReference type="RefSeq" id="WP_127681606.1">
    <property type="nucleotide sequence ID" value="NZ_SACM01000001.1"/>
</dbReference>
<feature type="domain" description="Methyl-accepting transducer" evidence="6">
    <location>
        <begin position="280"/>
        <end position="509"/>
    </location>
</feature>
<keyword evidence="5" id="KW-0812">Transmembrane</keyword>
<reference evidence="8 9" key="1">
    <citation type="submission" date="2019-01" db="EMBL/GenBank/DDBJ databases">
        <authorList>
            <person name="Chen W.-M."/>
        </authorList>
    </citation>
    <scope>NUCLEOTIDE SEQUENCE [LARGE SCALE GENOMIC DNA]</scope>
    <source>
        <strain evidence="8 9">CCP-18</strain>
    </source>
</reference>
<accession>A0A437LSP5</accession>
<dbReference type="GO" id="GO:0005886">
    <property type="term" value="C:plasma membrane"/>
    <property type="evidence" value="ECO:0007669"/>
    <property type="project" value="TreeGrafter"/>
</dbReference>
<evidence type="ECO:0000259" key="6">
    <source>
        <dbReference type="PROSITE" id="PS50111"/>
    </source>
</evidence>
<feature type="domain" description="HAMP" evidence="7">
    <location>
        <begin position="234"/>
        <end position="275"/>
    </location>
</feature>
<evidence type="ECO:0000313" key="8">
    <source>
        <dbReference type="EMBL" id="RVT88435.1"/>
    </source>
</evidence>
<comment type="similarity">
    <text evidence="3">Belongs to the methyl-accepting chemotaxis (MCP) protein family.</text>
</comment>
<dbReference type="SUPFAM" id="SSF58104">
    <property type="entry name" value="Methyl-accepting chemotaxis protein (MCP) signaling domain"/>
    <property type="match status" value="1"/>
</dbReference>
<dbReference type="CDD" id="cd11386">
    <property type="entry name" value="MCP_signal"/>
    <property type="match status" value="1"/>
</dbReference>
<protein>
    <submittedName>
        <fullName evidence="8">Methyl-accepting chemotaxis protein</fullName>
    </submittedName>
</protein>
<dbReference type="Gene3D" id="1.10.287.950">
    <property type="entry name" value="Methyl-accepting chemotaxis protein"/>
    <property type="match status" value="1"/>
</dbReference>
<keyword evidence="5" id="KW-0472">Membrane</keyword>
<dbReference type="PROSITE" id="PS50885">
    <property type="entry name" value="HAMP"/>
    <property type="match status" value="1"/>
</dbReference>
<organism evidence="8 9">
    <name type="scientific">Inhella crocodyli</name>
    <dbReference type="NCBI Taxonomy" id="2499851"/>
    <lineage>
        <taxon>Bacteria</taxon>
        <taxon>Pseudomonadati</taxon>
        <taxon>Pseudomonadota</taxon>
        <taxon>Betaproteobacteria</taxon>
        <taxon>Burkholderiales</taxon>
        <taxon>Sphaerotilaceae</taxon>
        <taxon>Inhella</taxon>
    </lineage>
</organism>
<dbReference type="InterPro" id="IPR004089">
    <property type="entry name" value="MCPsignal_dom"/>
</dbReference>
<feature type="transmembrane region" description="Helical" evidence="5">
    <location>
        <begin position="199"/>
        <end position="223"/>
    </location>
</feature>
<evidence type="ECO:0000256" key="3">
    <source>
        <dbReference type="ARBA" id="ARBA00029447"/>
    </source>
</evidence>
<dbReference type="InterPro" id="IPR051310">
    <property type="entry name" value="MCP_chemotaxis"/>
</dbReference>
<evidence type="ECO:0000256" key="2">
    <source>
        <dbReference type="ARBA" id="ARBA00022481"/>
    </source>
</evidence>
<dbReference type="GO" id="GO:0007165">
    <property type="term" value="P:signal transduction"/>
    <property type="evidence" value="ECO:0007669"/>
    <property type="project" value="UniProtKB-KW"/>
</dbReference>
<keyword evidence="4" id="KW-0807">Transducer</keyword>
<dbReference type="GO" id="GO:0004888">
    <property type="term" value="F:transmembrane signaling receptor activity"/>
    <property type="evidence" value="ECO:0007669"/>
    <property type="project" value="TreeGrafter"/>
</dbReference>
<dbReference type="Pfam" id="PF00015">
    <property type="entry name" value="MCPsignal"/>
    <property type="match status" value="1"/>
</dbReference>
<dbReference type="InterPro" id="IPR024478">
    <property type="entry name" value="HlyB_4HB_MCP"/>
</dbReference>
<dbReference type="PANTHER" id="PTHR43531">
    <property type="entry name" value="PROTEIN ICFG"/>
    <property type="match status" value="1"/>
</dbReference>
<dbReference type="PANTHER" id="PTHR43531:SF14">
    <property type="entry name" value="METHYL-ACCEPTING CHEMOTAXIS PROTEIN I-RELATED"/>
    <property type="match status" value="1"/>
</dbReference>
<sequence length="525" mass="55595">MNPWTKLQSALGRLPIGWQLTLAFGVILVLSAVAGLGSLAALARVESQAQTLSSKWLAGVGSLATARSALIDMRDWEIKHSRTSDKSYHSEYEDKINSSTETLEKSLSSFEALVSESAERDMMKKLRAGWEEYAKFRKTVLSLGREGQQTDAADVSDGAASMGFDNALTALDALTRHSFDGGRQAAQDSKRTYETARNALLGFLMLNLGIGLLFALAITQVLVRQLGGQPTTAAQIARSVADGELSQSIRVRHGDEDSLMASLSQMQTSLRDAVSRVRQGSESVATASAEIATGNQDLSNRTERQASALQQTAAAIDQLNQTVTANADSASQAARLAQSASDVASRGGTVVTQVVDTMGGIQESSRRIGDIIGVIDGIAFQTNILALNAAVEAARAGEQGRGFAVVAGEVRNLAQRSAEAAKEIKTLIGTSVERVEQGTALVGEAGQTMREIVNAIERVTTMVQEISVSSAQQRSGIQLVSDAISEMDHATQQNAALVEESAAAAESLKQQARGLVDAVAVFRVD</sequence>
<keyword evidence="9" id="KW-1185">Reference proteome</keyword>
<dbReference type="FunFam" id="1.10.287.950:FF:000001">
    <property type="entry name" value="Methyl-accepting chemotaxis sensory transducer"/>
    <property type="match status" value="1"/>
</dbReference>
<dbReference type="Pfam" id="PF12729">
    <property type="entry name" value="4HB_MCP_1"/>
    <property type="match status" value="1"/>
</dbReference>
<evidence type="ECO:0000259" key="7">
    <source>
        <dbReference type="PROSITE" id="PS50885"/>
    </source>
</evidence>